<dbReference type="EMBL" id="BRXU01000027">
    <property type="protein sequence ID" value="GLC59394.1"/>
    <property type="molecule type" value="Genomic_DNA"/>
</dbReference>
<dbReference type="GO" id="GO:0035861">
    <property type="term" value="C:site of double-strand break"/>
    <property type="evidence" value="ECO:0007669"/>
    <property type="project" value="TreeGrafter"/>
</dbReference>
<evidence type="ECO:0000256" key="9">
    <source>
        <dbReference type="ARBA" id="ARBA00023172"/>
    </source>
</evidence>
<dbReference type="Proteomes" id="UP001165080">
    <property type="component" value="Unassembled WGS sequence"/>
</dbReference>
<dbReference type="Pfam" id="PF21743">
    <property type="entry name" value="PTM_DIR17_Tudor"/>
    <property type="match status" value="1"/>
</dbReference>
<evidence type="ECO:0000313" key="17">
    <source>
        <dbReference type="EMBL" id="GLC59394.1"/>
    </source>
</evidence>
<dbReference type="GO" id="GO:0003697">
    <property type="term" value="F:single-stranded DNA binding"/>
    <property type="evidence" value="ECO:0007669"/>
    <property type="project" value="TreeGrafter"/>
</dbReference>
<accession>A0A9W6BW89</accession>
<sequence>MLAVKPQYRKDAKVFCGRRVRKSFFTGAGKKKKDYFFGTVVECPIFHGEVCYSIQYDDGDTEDIAWEELVKIMLPEHQPSTSGLTDATNVTDAHGRHGGNAASRQTSRKQPNGLVTPPTQDEGAEPSEVGTAGQQPRVQRQGRTRKRDVAERDAEPQSHQADCAAGGPGSIRGREAMPDGAEVQGADAEAQAEERPRKRRAGAQAAAEAEEAAAAEAAEDAHQQADQVPLPVPPEGEGDDASGFVSRTRGLAGQVAKIHVENFMCHQHFELEFGSHVTLVSGANGSGKSAVVQALQVCLGVTARNTGRGTGIADLIRSGCPDSKVQVTLWNTGEDAFMPSVFGDRITVERHLKRAGASTYALLDARGRKAALDRGERVKDVLDRMLDHFTVDANNPLTIITQDKSRSLLQDKSNAKDKYEMFMAGTLLDRVQGDLKAANAQVAAMMKNFEETKTRFNAEQQEAAQLNSKVQKLRDADKFLQDREMLERAIAWRAVQQMEERVVVAKDAAETRGPELLDVYDRHIAAVARAKQELIDRQEELAAELVQHDAIMANQTTHAEALLKAQRDARAAMDRAKRSKASAQSNLDTLRNEQKALDEQLAKDNNGKAAEARRLVEEHQQQVTAKRAALNEAVEAFNVATQALEAARSESMELQRQETAERESVQHSAKLVAEFQKQLHELDAAQGNRLGIFNAAGLDDLISRNAHRFHQRPIGPIGALLTVNEPKWRLATEVALGNVFRDYLVSCTTDANLLRELMRQARYQRASVVTSNFAAPLHNIPPARRPANGFMALMDVLMVQDPAAHNPVMNYLVDKFRIEATALAENQQQGQSVNHGQAAGAHISAAIDTGGNWYRRNNELKWTDRNERVKEQHCRLIADVSNYKAALERDLEQREAQLGAQREDLAGLSSRLREARAREAQCDQEVKLASNRRMRAKTDLNRLTAQAPEMPSFEDDEEAGAVLTQLASIQNELAGSQIQLQTAEEGLALAEQAHRQAVQQAREAQARYEERVGDGNRLRQQQSEVAAQMADLDGMRNVAMQNRDTIRVSLEKLRSRVEAADAQLQRALAAADQVCSRAEGEDAIRKARVLVSAVVNKQLARKPQWASMGRDEQLKTQERALEASMDFAGLERHLVNVNKDISKAEAEAGCSDLRELEIRLEAQKKTVETRRRACNRMWEMLQRFQSSYANQVQSFERLRTSLMDITQAKFAKYLRRRDHDGRLEFNHAERTLKLLVKPKGKNNRDAQAVEDLKQLSGGERSFTTVALLLAIGENTESPFRCNDEFDVFMDDVNRRVATETLLEFAMENSAFQYIFLTPQEITTVEDARQQLMKRRRVQLPPTFLRTVKMHPPRENANHA</sequence>
<dbReference type="InterPro" id="IPR027417">
    <property type="entry name" value="P-loop_NTPase"/>
</dbReference>
<dbReference type="PANTHER" id="PTHR19306:SF6">
    <property type="entry name" value="STRUCTURAL MAINTENANCE OF CHROMOSOMES PROTEIN 6"/>
    <property type="match status" value="1"/>
</dbReference>
<evidence type="ECO:0000256" key="3">
    <source>
        <dbReference type="ARBA" id="ARBA00006793"/>
    </source>
</evidence>
<feature type="domain" description="RecF/RecN/SMC N-terminal" evidence="14">
    <location>
        <begin position="255"/>
        <end position="1320"/>
    </location>
</feature>
<dbReference type="Gene3D" id="3.40.50.300">
    <property type="entry name" value="P-loop containing nucleotide triphosphate hydrolases"/>
    <property type="match status" value="2"/>
</dbReference>
<name>A0A9W6BW89_9CHLO</name>
<dbReference type="InterPro" id="IPR036277">
    <property type="entry name" value="SMC_hinge_sf"/>
</dbReference>
<keyword evidence="4" id="KW-0158">Chromosome</keyword>
<gene>
    <name evidence="17" type="primary">PLEST008212</name>
    <name evidence="17" type="ORF">PLESTB_001481500</name>
</gene>
<comment type="similarity">
    <text evidence="3">Belongs to the SMC family. SMC6 subfamily.</text>
</comment>
<dbReference type="SUPFAM" id="SSF52540">
    <property type="entry name" value="P-loop containing nucleoside triphosphate hydrolases"/>
    <property type="match status" value="1"/>
</dbReference>
<dbReference type="Pfam" id="PF06470">
    <property type="entry name" value="SMC_hinge"/>
    <property type="match status" value="1"/>
</dbReference>
<dbReference type="GO" id="GO:0005634">
    <property type="term" value="C:nucleus"/>
    <property type="evidence" value="ECO:0007669"/>
    <property type="project" value="UniProtKB-SubCell"/>
</dbReference>
<keyword evidence="11" id="KW-0539">Nucleus</keyword>
<evidence type="ECO:0000256" key="12">
    <source>
        <dbReference type="SAM" id="Coils"/>
    </source>
</evidence>
<feature type="coiled-coil region" evidence="12">
    <location>
        <begin position="877"/>
        <end position="1011"/>
    </location>
</feature>
<evidence type="ECO:0000256" key="1">
    <source>
        <dbReference type="ARBA" id="ARBA00004123"/>
    </source>
</evidence>
<dbReference type="InterPro" id="IPR010935">
    <property type="entry name" value="SMC_hinge"/>
</dbReference>
<reference evidence="17 18" key="1">
    <citation type="journal article" date="2023" name="Commun. Biol.">
        <title>Reorganization of the ancestral sex-determining regions during the evolution of trioecy in Pleodorina starrii.</title>
        <authorList>
            <person name="Takahashi K."/>
            <person name="Suzuki S."/>
            <person name="Kawai-Toyooka H."/>
            <person name="Yamamoto K."/>
            <person name="Hamaji T."/>
            <person name="Ootsuki R."/>
            <person name="Yamaguchi H."/>
            <person name="Kawachi M."/>
            <person name="Higashiyama T."/>
            <person name="Nozaki H."/>
        </authorList>
    </citation>
    <scope>NUCLEOTIDE SEQUENCE [LARGE SCALE GENOMIC DNA]</scope>
    <source>
        <strain evidence="17 18">NIES-4479</strain>
    </source>
</reference>
<feature type="compositionally biased region" description="Basic and acidic residues" evidence="13">
    <location>
        <begin position="147"/>
        <end position="156"/>
    </location>
</feature>
<evidence type="ECO:0000313" key="18">
    <source>
        <dbReference type="Proteomes" id="UP001165080"/>
    </source>
</evidence>
<keyword evidence="9" id="KW-0233">DNA recombination</keyword>
<dbReference type="OrthoDB" id="10072614at2759"/>
<dbReference type="PANTHER" id="PTHR19306">
    <property type="entry name" value="STRUCTURAL MAINTENANCE OF CHROMOSOMES 5,6 SMC5, SMC6"/>
    <property type="match status" value="1"/>
</dbReference>
<evidence type="ECO:0000256" key="4">
    <source>
        <dbReference type="ARBA" id="ARBA00022454"/>
    </source>
</evidence>
<keyword evidence="7" id="KW-0067">ATP-binding</keyword>
<dbReference type="GO" id="GO:0003684">
    <property type="term" value="F:damaged DNA binding"/>
    <property type="evidence" value="ECO:0007669"/>
    <property type="project" value="TreeGrafter"/>
</dbReference>
<evidence type="ECO:0000256" key="13">
    <source>
        <dbReference type="SAM" id="MobiDB-lite"/>
    </source>
</evidence>
<evidence type="ECO:0008006" key="19">
    <source>
        <dbReference type="Google" id="ProtNLM"/>
    </source>
</evidence>
<keyword evidence="6" id="KW-0227">DNA damage</keyword>
<dbReference type="Pfam" id="PF02463">
    <property type="entry name" value="SMC_N"/>
    <property type="match status" value="1"/>
</dbReference>
<keyword evidence="5" id="KW-0547">Nucleotide-binding</keyword>
<evidence type="ECO:0000256" key="6">
    <source>
        <dbReference type="ARBA" id="ARBA00022763"/>
    </source>
</evidence>
<comment type="caution">
    <text evidence="17">The sequence shown here is derived from an EMBL/GenBank/DDBJ whole genome shotgun (WGS) entry which is preliminary data.</text>
</comment>
<protein>
    <recommendedName>
        <fullName evidence="19">Structural maintenance of chromosomes protein 6</fullName>
    </recommendedName>
</protein>
<feature type="region of interest" description="Disordered" evidence="13">
    <location>
        <begin position="77"/>
        <end position="241"/>
    </location>
</feature>
<dbReference type="GO" id="GO:0000724">
    <property type="term" value="P:double-strand break repair via homologous recombination"/>
    <property type="evidence" value="ECO:0007669"/>
    <property type="project" value="TreeGrafter"/>
</dbReference>
<dbReference type="GO" id="GO:0005524">
    <property type="term" value="F:ATP binding"/>
    <property type="evidence" value="ECO:0007669"/>
    <property type="project" value="UniProtKB-KW"/>
</dbReference>
<evidence type="ECO:0000256" key="11">
    <source>
        <dbReference type="ARBA" id="ARBA00023242"/>
    </source>
</evidence>
<dbReference type="InterPro" id="IPR047365">
    <property type="entry name" value="Tudor_AtPTM-like"/>
</dbReference>
<evidence type="ECO:0000256" key="8">
    <source>
        <dbReference type="ARBA" id="ARBA00023054"/>
    </source>
</evidence>
<feature type="coiled-coil region" evidence="12">
    <location>
        <begin position="428"/>
        <end position="483"/>
    </location>
</feature>
<evidence type="ECO:0000256" key="7">
    <source>
        <dbReference type="ARBA" id="ARBA00022840"/>
    </source>
</evidence>
<dbReference type="GO" id="GO:0030915">
    <property type="term" value="C:Smc5-Smc6 complex"/>
    <property type="evidence" value="ECO:0007669"/>
    <property type="project" value="TreeGrafter"/>
</dbReference>
<evidence type="ECO:0000259" key="14">
    <source>
        <dbReference type="Pfam" id="PF02463"/>
    </source>
</evidence>
<evidence type="ECO:0000256" key="5">
    <source>
        <dbReference type="ARBA" id="ARBA00022741"/>
    </source>
</evidence>
<feature type="coiled-coil region" evidence="12">
    <location>
        <begin position="1127"/>
        <end position="1173"/>
    </location>
</feature>
<evidence type="ECO:0000256" key="10">
    <source>
        <dbReference type="ARBA" id="ARBA00023204"/>
    </source>
</evidence>
<dbReference type="GO" id="GO:0051276">
    <property type="term" value="P:chromosome organization"/>
    <property type="evidence" value="ECO:0007669"/>
    <property type="project" value="InterPro"/>
</dbReference>
<dbReference type="InterPro" id="IPR003395">
    <property type="entry name" value="RecF/RecN/SMC_N"/>
</dbReference>
<keyword evidence="8 12" id="KW-0175">Coiled coil</keyword>
<organism evidence="17 18">
    <name type="scientific">Pleodorina starrii</name>
    <dbReference type="NCBI Taxonomy" id="330485"/>
    <lineage>
        <taxon>Eukaryota</taxon>
        <taxon>Viridiplantae</taxon>
        <taxon>Chlorophyta</taxon>
        <taxon>core chlorophytes</taxon>
        <taxon>Chlorophyceae</taxon>
        <taxon>CS clade</taxon>
        <taxon>Chlamydomonadales</taxon>
        <taxon>Volvocaceae</taxon>
        <taxon>Pleodorina</taxon>
    </lineage>
</organism>
<keyword evidence="10" id="KW-0234">DNA repair</keyword>
<proteinExistence type="inferred from homology"/>
<feature type="domain" description="SMC hinge" evidence="15">
    <location>
        <begin position="714"/>
        <end position="818"/>
    </location>
</feature>
<feature type="domain" description="PTM/DIR17-like Tudor" evidence="16">
    <location>
        <begin position="17"/>
        <end position="73"/>
    </location>
</feature>
<keyword evidence="18" id="KW-1185">Reference proteome</keyword>
<comment type="subcellular location">
    <subcellularLocation>
        <location evidence="2">Chromosome</location>
    </subcellularLocation>
    <subcellularLocation>
        <location evidence="1">Nucleus</location>
    </subcellularLocation>
</comment>
<feature type="coiled-coil region" evidence="12">
    <location>
        <begin position="573"/>
        <end position="657"/>
    </location>
</feature>
<dbReference type="SUPFAM" id="SSF75553">
    <property type="entry name" value="Smc hinge domain"/>
    <property type="match status" value="1"/>
</dbReference>
<evidence type="ECO:0000259" key="15">
    <source>
        <dbReference type="Pfam" id="PF06470"/>
    </source>
</evidence>
<evidence type="ECO:0000259" key="16">
    <source>
        <dbReference type="Pfam" id="PF21743"/>
    </source>
</evidence>
<feature type="compositionally biased region" description="Polar residues" evidence="13">
    <location>
        <begin position="78"/>
        <end position="91"/>
    </location>
</feature>
<evidence type="ECO:0000256" key="2">
    <source>
        <dbReference type="ARBA" id="ARBA00004286"/>
    </source>
</evidence>